<evidence type="ECO:0000313" key="3">
    <source>
        <dbReference type="EMBL" id="KUL20319.1"/>
    </source>
</evidence>
<reference evidence="3 4" key="1">
    <citation type="submission" date="2015-10" db="EMBL/GenBank/DDBJ databases">
        <title>Draft Genome Sequence of Chlorobium limicola strain Frasassi Growing under Artificial Lighting in the Frasassi Cave System.</title>
        <authorList>
            <person name="Mansor M."/>
            <person name="Macalady J."/>
        </authorList>
    </citation>
    <scope>NUCLEOTIDE SEQUENCE [LARGE SCALE GENOMIC DNA]</scope>
    <source>
        <strain evidence="3 4">Frasassi</strain>
    </source>
</reference>
<dbReference type="EMBL" id="LMBR01000245">
    <property type="protein sequence ID" value="KUL20319.1"/>
    <property type="molecule type" value="Genomic_DNA"/>
</dbReference>
<accession>A0A117MJB5</accession>
<comment type="subunit">
    <text evidence="2">Component of a cohesin-like complex composed of ScpA, ScpB and the Smc homodimer, in which ScpA and ScpB bind to the head domain of Smc. The presence of the three proteins is required for the association of the complex with DNA.</text>
</comment>
<dbReference type="Pfam" id="PF02616">
    <property type="entry name" value="SMC_ScpA"/>
    <property type="match status" value="1"/>
</dbReference>
<dbReference type="InterPro" id="IPR003768">
    <property type="entry name" value="ScpA"/>
</dbReference>
<comment type="caution">
    <text evidence="3">The sequence shown here is derived from an EMBL/GenBank/DDBJ whole genome shotgun (WGS) entry which is preliminary data.</text>
</comment>
<keyword evidence="2" id="KW-0963">Cytoplasm</keyword>
<gene>
    <name evidence="2" type="primary">scpA</name>
    <name evidence="3" type="ORF">ASB62_09645</name>
</gene>
<comment type="similarity">
    <text evidence="2">Belongs to the ScpA family.</text>
</comment>
<dbReference type="GO" id="GO:0007059">
    <property type="term" value="P:chromosome segregation"/>
    <property type="evidence" value="ECO:0007669"/>
    <property type="project" value="UniProtKB-UniRule"/>
</dbReference>
<keyword evidence="2" id="KW-0132">Cell division</keyword>
<evidence type="ECO:0000256" key="2">
    <source>
        <dbReference type="HAMAP-Rule" id="MF_01805"/>
    </source>
</evidence>
<evidence type="ECO:0000313" key="4">
    <source>
        <dbReference type="Proteomes" id="UP000053937"/>
    </source>
</evidence>
<dbReference type="AlphaFoldDB" id="A0A117MJB5"/>
<keyword evidence="2" id="KW-0131">Cell cycle</keyword>
<dbReference type="GO" id="GO:0005737">
    <property type="term" value="C:cytoplasm"/>
    <property type="evidence" value="ECO:0007669"/>
    <property type="project" value="UniProtKB-SubCell"/>
</dbReference>
<proteinExistence type="inferred from homology"/>
<dbReference type="Gene3D" id="6.10.250.2410">
    <property type="match status" value="1"/>
</dbReference>
<keyword evidence="4" id="KW-1185">Reference proteome</keyword>
<dbReference type="RefSeq" id="WP_059139670.1">
    <property type="nucleotide sequence ID" value="NZ_LMBR01000245.1"/>
</dbReference>
<protein>
    <recommendedName>
        <fullName evidence="1 2">Segregation and condensation protein A</fullName>
    </recommendedName>
</protein>
<keyword evidence="2" id="KW-0159">Chromosome partition</keyword>
<dbReference type="Proteomes" id="UP000053937">
    <property type="component" value="Unassembled WGS sequence"/>
</dbReference>
<dbReference type="GO" id="GO:0006260">
    <property type="term" value="P:DNA replication"/>
    <property type="evidence" value="ECO:0007669"/>
    <property type="project" value="UniProtKB-UniRule"/>
</dbReference>
<comment type="function">
    <text evidence="2">Participates in chromosomal partition during cell division. May act via the formation of a condensin-like complex containing Smc and ScpB that pull DNA away from mid-cell into both cell halves.</text>
</comment>
<dbReference type="OrthoDB" id="9811016at2"/>
<dbReference type="PANTHER" id="PTHR33969">
    <property type="entry name" value="SEGREGATION AND CONDENSATION PROTEIN A"/>
    <property type="match status" value="1"/>
</dbReference>
<organism evidence="3 4">
    <name type="scientific">Chlorobium limicola</name>
    <dbReference type="NCBI Taxonomy" id="1092"/>
    <lineage>
        <taxon>Bacteria</taxon>
        <taxon>Pseudomonadati</taxon>
        <taxon>Chlorobiota</taxon>
        <taxon>Chlorobiia</taxon>
        <taxon>Chlorobiales</taxon>
        <taxon>Chlorobiaceae</taxon>
        <taxon>Chlorobium/Pelodictyon group</taxon>
        <taxon>Chlorobium</taxon>
    </lineage>
</organism>
<sequence>MFRITLEEFEGPLDLLLFFIRRDELDIYNIPISRITADFIVYINGMRATNLEVAAEFIYMASMLMSIKAKMLLPHPSAEIGDTDEFDPRTELVQKLLEYRQMKECAGKLGEHADERARLFSKGFAESFDPLVVDQLDEEIHRPTLYHLIKAYRAVLENIPKPMIRNVRDAPVTVEEQSALILSKLRERVQVSFRSVMEGVCESIIFVVTFLAVLELCRNGKIVVVVKEGYDDFWMAVREGA</sequence>
<evidence type="ECO:0000256" key="1">
    <source>
        <dbReference type="ARBA" id="ARBA00044777"/>
    </source>
</evidence>
<dbReference type="HAMAP" id="MF_01805">
    <property type="entry name" value="ScpA"/>
    <property type="match status" value="1"/>
</dbReference>
<dbReference type="GO" id="GO:0051301">
    <property type="term" value="P:cell division"/>
    <property type="evidence" value="ECO:0007669"/>
    <property type="project" value="UniProtKB-KW"/>
</dbReference>
<dbReference type="PANTHER" id="PTHR33969:SF2">
    <property type="entry name" value="SEGREGATION AND CONDENSATION PROTEIN A"/>
    <property type="match status" value="1"/>
</dbReference>
<comment type="subcellular location">
    <subcellularLocation>
        <location evidence="2">Cytoplasm</location>
    </subcellularLocation>
    <text evidence="2">Associated with two foci at the outer edges of the nucleoid region in young cells, and at four foci within both cell halves in older cells.</text>
</comment>
<name>A0A117MJB5_CHLLI</name>